<gene>
    <name evidence="3" type="ORF">SERN_0478</name>
</gene>
<dbReference type="Pfam" id="PF01979">
    <property type="entry name" value="Amidohydro_1"/>
    <property type="match status" value="1"/>
</dbReference>
<dbReference type="InterPro" id="IPR050138">
    <property type="entry name" value="DHOase/Allantoinase_Hydrolase"/>
</dbReference>
<dbReference type="SUPFAM" id="SSF51338">
    <property type="entry name" value="Composite domain of metallo-dependent hydrolases"/>
    <property type="match status" value="1"/>
</dbReference>
<dbReference type="SUPFAM" id="SSF51556">
    <property type="entry name" value="Metallo-dependent hydrolases"/>
    <property type="match status" value="1"/>
</dbReference>
<dbReference type="PANTHER" id="PTHR43668:SF2">
    <property type="entry name" value="ALLANTOINASE"/>
    <property type="match status" value="1"/>
</dbReference>
<keyword evidence="4" id="KW-1185">Reference proteome</keyword>
<dbReference type="GO" id="GO:0006145">
    <property type="term" value="P:purine nucleobase catabolic process"/>
    <property type="evidence" value="ECO:0007669"/>
    <property type="project" value="TreeGrafter"/>
</dbReference>
<dbReference type="Proteomes" id="UP000297318">
    <property type="component" value="Unassembled WGS sequence"/>
</dbReference>
<dbReference type="EMBL" id="RHPJ01000001">
    <property type="protein sequence ID" value="TGO06286.1"/>
    <property type="molecule type" value="Genomic_DNA"/>
</dbReference>
<dbReference type="AlphaFoldDB" id="A0A4Z1E2Y8"/>
<protein>
    <submittedName>
        <fullName evidence="3">Allantoinase</fullName>
    </submittedName>
</protein>
<dbReference type="Gene3D" id="3.20.20.140">
    <property type="entry name" value="Metal-dependent hydrolases"/>
    <property type="match status" value="1"/>
</dbReference>
<dbReference type="GO" id="GO:0005737">
    <property type="term" value="C:cytoplasm"/>
    <property type="evidence" value="ECO:0007669"/>
    <property type="project" value="TreeGrafter"/>
</dbReference>
<feature type="region of interest" description="Disordered" evidence="1">
    <location>
        <begin position="1"/>
        <end position="22"/>
    </location>
</feature>
<dbReference type="PANTHER" id="PTHR43668">
    <property type="entry name" value="ALLANTOINASE"/>
    <property type="match status" value="1"/>
</dbReference>
<dbReference type="RefSeq" id="WP_233251413.1">
    <property type="nucleotide sequence ID" value="NZ_RHPJ01000001.1"/>
</dbReference>
<sequence length="467" mass="49667">MTGPDDDATASGAHPGDAVGQPLRPTLVVAGRLLLGGTWRRGEVWIEGERIVRVTATSAEDRSGARRIDVGEDRVIPGIVDAHVHSLSHAHEGIRAATRSAAAGGVTTIVEMPFDATGPVNTVDRLRAKQELADREAHVDVALLGTIEPRGGWRRAEALAHAGARGFKVSLFDTDPVRFPRIDDRDLLNVSAAVGATGRTLCAHAENNEIIKALLVEEAGSTDVHAHTRSRPPVAEALGVLTAMEIAATSGSALHLCHLSLPRSVDLALWYRDQGADVTFETCPHYLTFTSADLETRRGRLKINPPLREGADREGLWSRIAAGRVPVISSDHAPWPAELKDHDSILANRSGAPGVETMAAVTLGGALARGEEVFTRALEALTIGPARRYGLEGRKGSIEVGKDADIAVLRTDPDARIDERRLHSRAGWSPYDGVRPGVVVTATIARGTVVWDAGVGLSSTDGRGEVL</sequence>
<dbReference type="GO" id="GO:0004038">
    <property type="term" value="F:allantoinase activity"/>
    <property type="evidence" value="ECO:0007669"/>
    <property type="project" value="TreeGrafter"/>
</dbReference>
<evidence type="ECO:0000259" key="2">
    <source>
        <dbReference type="Pfam" id="PF01979"/>
    </source>
</evidence>
<dbReference type="Gene3D" id="2.30.40.10">
    <property type="entry name" value="Urease, subunit C, domain 1"/>
    <property type="match status" value="1"/>
</dbReference>
<accession>A0A4Z1E2Y8</accession>
<name>A0A4Z1E2Y8_9MICO</name>
<dbReference type="InterPro" id="IPR011059">
    <property type="entry name" value="Metal-dep_hydrolase_composite"/>
</dbReference>
<evidence type="ECO:0000313" key="3">
    <source>
        <dbReference type="EMBL" id="TGO06286.1"/>
    </source>
</evidence>
<feature type="domain" description="Amidohydrolase-related" evidence="2">
    <location>
        <begin position="75"/>
        <end position="450"/>
    </location>
</feature>
<proteinExistence type="predicted"/>
<dbReference type="InterPro" id="IPR032466">
    <property type="entry name" value="Metal_Hydrolase"/>
</dbReference>
<comment type="caution">
    <text evidence="3">The sequence shown here is derived from an EMBL/GenBank/DDBJ whole genome shotgun (WGS) entry which is preliminary data.</text>
</comment>
<dbReference type="InterPro" id="IPR006680">
    <property type="entry name" value="Amidohydro-rel"/>
</dbReference>
<organism evidence="3 4">
    <name type="scientific">Serinibacter arcticus</name>
    <dbReference type="NCBI Taxonomy" id="1655435"/>
    <lineage>
        <taxon>Bacteria</taxon>
        <taxon>Bacillati</taxon>
        <taxon>Actinomycetota</taxon>
        <taxon>Actinomycetes</taxon>
        <taxon>Micrococcales</taxon>
        <taxon>Beutenbergiaceae</taxon>
        <taxon>Serinibacter</taxon>
    </lineage>
</organism>
<evidence type="ECO:0000256" key="1">
    <source>
        <dbReference type="SAM" id="MobiDB-lite"/>
    </source>
</evidence>
<reference evidence="3 4" key="1">
    <citation type="submission" date="2018-11" db="EMBL/GenBank/DDBJ databases">
        <title>Complete genome sequencing of the Actinobacteria Serinibacter sp. K3-2.</title>
        <authorList>
            <person name="Rakitin A.L."/>
            <person name="Beletsky A.V."/>
            <person name="Mardanov A.V."/>
            <person name="Ravin N.V."/>
            <person name="Gromova A.S."/>
            <person name="Filippova S.N."/>
            <person name="Gal'Chenko V.F."/>
        </authorList>
    </citation>
    <scope>NUCLEOTIDE SEQUENCE [LARGE SCALE GENOMIC DNA]</scope>
    <source>
        <strain evidence="3 4">K3-2</strain>
    </source>
</reference>
<evidence type="ECO:0000313" key="4">
    <source>
        <dbReference type="Proteomes" id="UP000297318"/>
    </source>
</evidence>